<protein>
    <submittedName>
        <fullName evidence="1">Uncharacterized protein</fullName>
    </submittedName>
</protein>
<comment type="caution">
    <text evidence="1">The sequence shown here is derived from an EMBL/GenBank/DDBJ whole genome shotgun (WGS) entry which is preliminary data.</text>
</comment>
<evidence type="ECO:0000313" key="1">
    <source>
        <dbReference type="EMBL" id="KAF0721735.1"/>
    </source>
</evidence>
<keyword evidence="2" id="KW-1185">Reference proteome</keyword>
<sequence length="118" mass="12767">MERLGYSLPALLQSARAITSEWDLSNSALVGASQEVTVSAHSISNEYTVEDISSAPPTLSPNLELEMTSHLGDQSHVDLPNLVDNDEAQVAELLEERLQDATANGLPSVSLQRRRALL</sequence>
<dbReference type="Proteomes" id="UP000481153">
    <property type="component" value="Unassembled WGS sequence"/>
</dbReference>
<accession>A0A6G0W5J8</accession>
<proteinExistence type="predicted"/>
<gene>
    <name evidence="1" type="ORF">Ae201684_018950</name>
</gene>
<name>A0A6G0W5J8_9STRA</name>
<dbReference type="AlphaFoldDB" id="A0A6G0W5J8"/>
<reference evidence="1 2" key="1">
    <citation type="submission" date="2019-07" db="EMBL/GenBank/DDBJ databases">
        <title>Genomics analysis of Aphanomyces spp. identifies a new class of oomycete effector associated with host adaptation.</title>
        <authorList>
            <person name="Gaulin E."/>
        </authorList>
    </citation>
    <scope>NUCLEOTIDE SEQUENCE [LARGE SCALE GENOMIC DNA]</scope>
    <source>
        <strain evidence="1 2">ATCC 201684</strain>
    </source>
</reference>
<dbReference type="EMBL" id="VJMJ01000368">
    <property type="protein sequence ID" value="KAF0721735.1"/>
    <property type="molecule type" value="Genomic_DNA"/>
</dbReference>
<organism evidence="1 2">
    <name type="scientific">Aphanomyces euteiches</name>
    <dbReference type="NCBI Taxonomy" id="100861"/>
    <lineage>
        <taxon>Eukaryota</taxon>
        <taxon>Sar</taxon>
        <taxon>Stramenopiles</taxon>
        <taxon>Oomycota</taxon>
        <taxon>Saprolegniomycetes</taxon>
        <taxon>Saprolegniales</taxon>
        <taxon>Verrucalvaceae</taxon>
        <taxon>Aphanomyces</taxon>
    </lineage>
</organism>
<evidence type="ECO:0000313" key="2">
    <source>
        <dbReference type="Proteomes" id="UP000481153"/>
    </source>
</evidence>